<dbReference type="AlphaFoldDB" id="A0A9W7AU63"/>
<dbReference type="Pfam" id="PF07093">
    <property type="entry name" value="SGT1"/>
    <property type="match status" value="2"/>
</dbReference>
<feature type="compositionally biased region" description="Acidic residues" evidence="1">
    <location>
        <begin position="431"/>
        <end position="458"/>
    </location>
</feature>
<dbReference type="OrthoDB" id="27237at2759"/>
<accession>A0A9W7AU63</accession>
<evidence type="ECO:0000256" key="1">
    <source>
        <dbReference type="SAM" id="MobiDB-lite"/>
    </source>
</evidence>
<proteinExistence type="predicted"/>
<gene>
    <name evidence="2" type="ORF">TrLO_g10261</name>
</gene>
<dbReference type="PANTHER" id="PTHR13060:SF0">
    <property type="entry name" value="PROTEIN ECDYSONELESS HOMOLOG"/>
    <property type="match status" value="1"/>
</dbReference>
<dbReference type="PANTHER" id="PTHR13060">
    <property type="entry name" value="SGT1 PROTEIN HSGT1 SUPPRESSOR OF GCR2"/>
    <property type="match status" value="1"/>
</dbReference>
<dbReference type="InterPro" id="IPR010770">
    <property type="entry name" value="Ecd"/>
</dbReference>
<comment type="caution">
    <text evidence="2">The sequence shown here is derived from an EMBL/GenBank/DDBJ whole genome shotgun (WGS) entry which is preliminary data.</text>
</comment>
<sequence length="520" mass="58212">MSGFIPSTFDLSDTSLLQEALSHSKTTSSEPYTEIILHSLSESLNSSFLKTLQSITSDPTHDYLFPDGNGPLLPRYTLTKTTTARYTSLTCKIYSTSSPHIEYISLKHLLHLTSLFPSLSATIRDSIDSEFILIESAEVIPDWLSPENSENRVWIKSGSIYLLENEKDNDGLELDKALVILEQNHLKSNIKINSLINKRIKQAISEPNLHRTPVILPLNLAEAVKSQTGLGLKCLEKYVNLRIDDRIENIDFGGEYVITCLDVTRIGYSKLVYTIDASPDVVFEEGFEDEKVSELDSFCKSEGYLKSALEVGKRITIGAYALEGWDRTEEGDVKEFDIPKRGEVDGDEWLSYDGMKEFEEKMREVSESLPSFETKKEKERKGEKDLDDIAKHMSRFVNSESDFEGVEVGGKEGVNIDADKFMRILENAMGEVDEDGGGDLEGYFSDEDEGDSDDEEEESIKTVMKQMDDQVPRGEGENVDVDVDVVRNLIESVLGEEGEGGPASNLMKSLGVDFEEFRGT</sequence>
<name>A0A9W7AU63_9STRA</name>
<dbReference type="Proteomes" id="UP001165122">
    <property type="component" value="Unassembled WGS sequence"/>
</dbReference>
<protein>
    <submittedName>
        <fullName evidence="2">Uncharacterized protein</fullName>
    </submittedName>
</protein>
<feature type="region of interest" description="Disordered" evidence="1">
    <location>
        <begin position="431"/>
        <end position="459"/>
    </location>
</feature>
<organism evidence="2 3">
    <name type="scientific">Triparma laevis f. longispina</name>
    <dbReference type="NCBI Taxonomy" id="1714387"/>
    <lineage>
        <taxon>Eukaryota</taxon>
        <taxon>Sar</taxon>
        <taxon>Stramenopiles</taxon>
        <taxon>Ochrophyta</taxon>
        <taxon>Bolidophyceae</taxon>
        <taxon>Parmales</taxon>
        <taxon>Triparmaceae</taxon>
        <taxon>Triparma</taxon>
    </lineage>
</organism>
<reference evidence="3" key="1">
    <citation type="journal article" date="2023" name="Commun. Biol.">
        <title>Genome analysis of Parmales, the sister group of diatoms, reveals the evolutionary specialization of diatoms from phago-mixotrophs to photoautotrophs.</title>
        <authorList>
            <person name="Ban H."/>
            <person name="Sato S."/>
            <person name="Yoshikawa S."/>
            <person name="Yamada K."/>
            <person name="Nakamura Y."/>
            <person name="Ichinomiya M."/>
            <person name="Sato N."/>
            <person name="Blanc-Mathieu R."/>
            <person name="Endo H."/>
            <person name="Kuwata A."/>
            <person name="Ogata H."/>
        </authorList>
    </citation>
    <scope>NUCLEOTIDE SEQUENCE [LARGE SCALE GENOMIC DNA]</scope>
    <source>
        <strain evidence="3">NIES 3700</strain>
    </source>
</reference>
<dbReference type="EMBL" id="BRXW01000882">
    <property type="protein sequence ID" value="GMH78387.1"/>
    <property type="molecule type" value="Genomic_DNA"/>
</dbReference>
<dbReference type="GO" id="GO:0005634">
    <property type="term" value="C:nucleus"/>
    <property type="evidence" value="ECO:0007669"/>
    <property type="project" value="TreeGrafter"/>
</dbReference>
<evidence type="ECO:0000313" key="3">
    <source>
        <dbReference type="Proteomes" id="UP001165122"/>
    </source>
</evidence>
<keyword evidence="3" id="KW-1185">Reference proteome</keyword>
<evidence type="ECO:0000313" key="2">
    <source>
        <dbReference type="EMBL" id="GMH78387.1"/>
    </source>
</evidence>